<dbReference type="PROSITE" id="PS01174">
    <property type="entry name" value="LIPASE_GDXG_SER"/>
    <property type="match status" value="1"/>
</dbReference>
<proteinExistence type="inferred from homology"/>
<feature type="active site" evidence="3">
    <location>
        <position position="170"/>
    </location>
</feature>
<dbReference type="AlphaFoldDB" id="A0A813QNK6"/>
<dbReference type="PANTHER" id="PTHR48081:SF8">
    <property type="entry name" value="ALPHA_BETA HYDROLASE FOLD-3 DOMAIN-CONTAINING PROTEIN-RELATED"/>
    <property type="match status" value="1"/>
</dbReference>
<evidence type="ECO:0000256" key="1">
    <source>
        <dbReference type="ARBA" id="ARBA00010515"/>
    </source>
</evidence>
<dbReference type="InterPro" id="IPR029058">
    <property type="entry name" value="AB_hydrolase_fold"/>
</dbReference>
<organism evidence="5 6">
    <name type="scientific">Adineta steineri</name>
    <dbReference type="NCBI Taxonomy" id="433720"/>
    <lineage>
        <taxon>Eukaryota</taxon>
        <taxon>Metazoa</taxon>
        <taxon>Spiralia</taxon>
        <taxon>Gnathifera</taxon>
        <taxon>Rotifera</taxon>
        <taxon>Eurotatoria</taxon>
        <taxon>Bdelloidea</taxon>
        <taxon>Adinetida</taxon>
        <taxon>Adinetidae</taxon>
        <taxon>Adineta</taxon>
    </lineage>
</organism>
<gene>
    <name evidence="5" type="ORF">VCS650_LOCUS2321</name>
</gene>
<sequence length="318" mass="35758">MGFFYQVYKDPRFTNETLAFLNILSKNLPPQGTTPEVGPMRQLIEHYHHESNEKLYGTFKGTLEEKTVKTNSTETPITIYTPTDVNKNKVVIFFHGGGWVIGSRKSHQTIVNTLADATKTIWISVEYRLAPEHKYPVWLDDTCDVTQYIIENKTSFGVDETAKIGVAGDSAGGMIAASIARTIKGIDFQILIYGALDILRETPSYKEFDHPKYFLTIELMNWFVTHAFEPSQELKDPRISALFNTSLTNVPPCLFIVADLDPLRDGNLEYHKLLENASVQSKLLLVKGVIHGFFSLPGIFPQACAESINAIQDFMTSI</sequence>
<dbReference type="PANTHER" id="PTHR48081">
    <property type="entry name" value="AB HYDROLASE SUPERFAMILY PROTEIN C4A8.06C"/>
    <property type="match status" value="1"/>
</dbReference>
<dbReference type="Gene3D" id="3.40.50.1820">
    <property type="entry name" value="alpha/beta hydrolase"/>
    <property type="match status" value="1"/>
</dbReference>
<dbReference type="InterPro" id="IPR033140">
    <property type="entry name" value="Lipase_GDXG_put_SER_AS"/>
</dbReference>
<feature type="domain" description="Alpha/beta hydrolase fold-3" evidence="4">
    <location>
        <begin position="91"/>
        <end position="294"/>
    </location>
</feature>
<dbReference type="InterPro" id="IPR002168">
    <property type="entry name" value="Lipase_GDXG_HIS_AS"/>
</dbReference>
<evidence type="ECO:0000313" key="5">
    <source>
        <dbReference type="EMBL" id="CAF0770113.1"/>
    </source>
</evidence>
<reference evidence="5" key="1">
    <citation type="submission" date="2021-02" db="EMBL/GenBank/DDBJ databases">
        <authorList>
            <person name="Nowell W R."/>
        </authorList>
    </citation>
    <scope>NUCLEOTIDE SEQUENCE</scope>
</reference>
<comment type="similarity">
    <text evidence="1">Belongs to the 'GDXG' lipolytic enzyme family.</text>
</comment>
<evidence type="ECO:0000256" key="3">
    <source>
        <dbReference type="PROSITE-ProRule" id="PRU10038"/>
    </source>
</evidence>
<dbReference type="InterPro" id="IPR050300">
    <property type="entry name" value="GDXG_lipolytic_enzyme"/>
</dbReference>
<protein>
    <recommendedName>
        <fullName evidence="4">Alpha/beta hydrolase fold-3 domain-containing protein</fullName>
    </recommendedName>
</protein>
<dbReference type="InterPro" id="IPR013094">
    <property type="entry name" value="AB_hydrolase_3"/>
</dbReference>
<dbReference type="SUPFAM" id="SSF53474">
    <property type="entry name" value="alpha/beta-Hydrolases"/>
    <property type="match status" value="1"/>
</dbReference>
<dbReference type="PROSITE" id="PS01173">
    <property type="entry name" value="LIPASE_GDXG_HIS"/>
    <property type="match status" value="1"/>
</dbReference>
<keyword evidence="2" id="KW-0378">Hydrolase</keyword>
<accession>A0A813QNK6</accession>
<comment type="caution">
    <text evidence="5">The sequence shown here is derived from an EMBL/GenBank/DDBJ whole genome shotgun (WGS) entry which is preliminary data.</text>
</comment>
<dbReference type="OrthoDB" id="408631at2759"/>
<evidence type="ECO:0000313" key="6">
    <source>
        <dbReference type="Proteomes" id="UP000663891"/>
    </source>
</evidence>
<evidence type="ECO:0000256" key="2">
    <source>
        <dbReference type="ARBA" id="ARBA00022801"/>
    </source>
</evidence>
<dbReference type="EMBL" id="CAJNON010000011">
    <property type="protein sequence ID" value="CAF0770113.1"/>
    <property type="molecule type" value="Genomic_DNA"/>
</dbReference>
<dbReference type="Pfam" id="PF07859">
    <property type="entry name" value="Abhydrolase_3"/>
    <property type="match status" value="1"/>
</dbReference>
<dbReference type="Proteomes" id="UP000663891">
    <property type="component" value="Unassembled WGS sequence"/>
</dbReference>
<dbReference type="GO" id="GO:0016787">
    <property type="term" value="F:hydrolase activity"/>
    <property type="evidence" value="ECO:0007669"/>
    <property type="project" value="UniProtKB-KW"/>
</dbReference>
<name>A0A813QNK6_9BILA</name>
<evidence type="ECO:0000259" key="4">
    <source>
        <dbReference type="Pfam" id="PF07859"/>
    </source>
</evidence>